<feature type="non-terminal residue" evidence="1">
    <location>
        <position position="111"/>
    </location>
</feature>
<dbReference type="Gene3D" id="2.40.70.10">
    <property type="entry name" value="Acid Proteases"/>
    <property type="match status" value="1"/>
</dbReference>
<reference evidence="1" key="2">
    <citation type="submission" date="2022-01" db="EMBL/GenBank/DDBJ databases">
        <authorList>
            <person name="Yamashiro T."/>
            <person name="Shiraishi A."/>
            <person name="Satake H."/>
            <person name="Nakayama K."/>
        </authorList>
    </citation>
    <scope>NUCLEOTIDE SEQUENCE</scope>
</reference>
<keyword evidence="2" id="KW-1185">Reference proteome</keyword>
<name>A0ABQ5J4C5_9ASTR</name>
<keyword evidence="1" id="KW-0548">Nucleotidyltransferase</keyword>
<reference evidence="1" key="1">
    <citation type="journal article" date="2022" name="Int. J. Mol. Sci.">
        <title>Draft Genome of Tanacetum Coccineum: Genomic Comparison of Closely Related Tanacetum-Family Plants.</title>
        <authorList>
            <person name="Yamashiro T."/>
            <person name="Shiraishi A."/>
            <person name="Nakayama K."/>
            <person name="Satake H."/>
        </authorList>
    </citation>
    <scope>NUCLEOTIDE SEQUENCE</scope>
</reference>
<keyword evidence="1" id="KW-0808">Transferase</keyword>
<dbReference type="PANTHER" id="PTHR33067">
    <property type="entry name" value="RNA-DIRECTED DNA POLYMERASE-RELATED"/>
    <property type="match status" value="1"/>
</dbReference>
<sequence length="111" mass="12186">MISTSTGITEDVFVKVGTFFFPADFVVVDYVADPRAPLILGRPFLRMARALIDVHEYVQEVLESGNLTSPSDLMIDSRSPSFTPFGGSDFLMEEIDAFLKHDDSIPPGVDG</sequence>
<dbReference type="PANTHER" id="PTHR33067:SF9">
    <property type="entry name" value="RNA-DIRECTED DNA POLYMERASE"/>
    <property type="match status" value="1"/>
</dbReference>
<dbReference type="EMBL" id="BQNB010021528">
    <property type="protein sequence ID" value="GJU07329.1"/>
    <property type="molecule type" value="Genomic_DNA"/>
</dbReference>
<evidence type="ECO:0000313" key="1">
    <source>
        <dbReference type="EMBL" id="GJU07329.1"/>
    </source>
</evidence>
<dbReference type="GO" id="GO:0003964">
    <property type="term" value="F:RNA-directed DNA polymerase activity"/>
    <property type="evidence" value="ECO:0007669"/>
    <property type="project" value="UniProtKB-KW"/>
</dbReference>
<dbReference type="Proteomes" id="UP001151760">
    <property type="component" value="Unassembled WGS sequence"/>
</dbReference>
<organism evidence="1 2">
    <name type="scientific">Tanacetum coccineum</name>
    <dbReference type="NCBI Taxonomy" id="301880"/>
    <lineage>
        <taxon>Eukaryota</taxon>
        <taxon>Viridiplantae</taxon>
        <taxon>Streptophyta</taxon>
        <taxon>Embryophyta</taxon>
        <taxon>Tracheophyta</taxon>
        <taxon>Spermatophyta</taxon>
        <taxon>Magnoliopsida</taxon>
        <taxon>eudicotyledons</taxon>
        <taxon>Gunneridae</taxon>
        <taxon>Pentapetalae</taxon>
        <taxon>asterids</taxon>
        <taxon>campanulids</taxon>
        <taxon>Asterales</taxon>
        <taxon>Asteraceae</taxon>
        <taxon>Asteroideae</taxon>
        <taxon>Anthemideae</taxon>
        <taxon>Anthemidinae</taxon>
        <taxon>Tanacetum</taxon>
    </lineage>
</organism>
<proteinExistence type="predicted"/>
<protein>
    <submittedName>
        <fullName evidence="1">Reverse transcriptase domain-containing protein</fullName>
    </submittedName>
</protein>
<keyword evidence="1" id="KW-0695">RNA-directed DNA polymerase</keyword>
<gene>
    <name evidence="1" type="ORF">Tco_1123759</name>
</gene>
<accession>A0ABQ5J4C5</accession>
<dbReference type="InterPro" id="IPR021109">
    <property type="entry name" value="Peptidase_aspartic_dom_sf"/>
</dbReference>
<evidence type="ECO:0000313" key="2">
    <source>
        <dbReference type="Proteomes" id="UP001151760"/>
    </source>
</evidence>
<comment type="caution">
    <text evidence="1">The sequence shown here is derived from an EMBL/GenBank/DDBJ whole genome shotgun (WGS) entry which is preliminary data.</text>
</comment>